<organism evidence="2 3">
    <name type="scientific">Spironucleus salmonicida</name>
    <dbReference type="NCBI Taxonomy" id="348837"/>
    <lineage>
        <taxon>Eukaryota</taxon>
        <taxon>Metamonada</taxon>
        <taxon>Diplomonadida</taxon>
        <taxon>Hexamitidae</taxon>
        <taxon>Hexamitinae</taxon>
        <taxon>Spironucleus</taxon>
    </lineage>
</organism>
<evidence type="ECO:0000256" key="1">
    <source>
        <dbReference type="SAM" id="MobiDB-lite"/>
    </source>
</evidence>
<comment type="caution">
    <text evidence="2">The sequence shown here is derived from an EMBL/GenBank/DDBJ whole genome shotgun (WGS) entry which is preliminary data.</text>
</comment>
<evidence type="ECO:0000313" key="3">
    <source>
        <dbReference type="Proteomes" id="UP000018208"/>
    </source>
</evidence>
<dbReference type="Pfam" id="PF07004">
    <property type="entry name" value="SHIPPO-rpt"/>
    <property type="match status" value="2"/>
</dbReference>
<dbReference type="Proteomes" id="UP000018208">
    <property type="component" value="Unassembled WGS sequence"/>
</dbReference>
<evidence type="ECO:0000313" key="2">
    <source>
        <dbReference type="EMBL" id="KAH0575507.1"/>
    </source>
</evidence>
<dbReference type="PANTHER" id="PTHR21580">
    <property type="entry name" value="SHIPPO-1-RELATED"/>
    <property type="match status" value="1"/>
</dbReference>
<evidence type="ECO:0008006" key="4">
    <source>
        <dbReference type="Google" id="ProtNLM"/>
    </source>
</evidence>
<dbReference type="InterPro" id="IPR010736">
    <property type="entry name" value="SHIPPO-rpt"/>
</dbReference>
<proteinExistence type="predicted"/>
<sequence>MMYYFIMLNRTECYNIFKFYLVRQNKIILIQVQLHDLQLSNKKVYFIIYMGYQQFDHKMTKDVNTFTATIKTDVPSPDAYSPKRKDCYSPQFTFKGRLNPIQSDQIKCELSPAHYDRPSTMGGEVFSLKSRTKVEFPDNNPPPNQYNPDFKTGKAESRKSALAGRTNNTDLFFLEKRSKNLPSPNTYVPITPKNKIGYRFSQNQNGVEEKSRSPGPAQSINAQESFKSTKFIRNVTMKGRIPELWLEKKKKEGAIGPGSYNIPSSMNFKGGITMSSRSKSKHSGFGSGL</sequence>
<dbReference type="PANTHER" id="PTHR21580:SF59">
    <property type="entry name" value="DUF4005 DOMAIN-CONTAINING PROTEIN"/>
    <property type="match status" value="1"/>
</dbReference>
<protein>
    <recommendedName>
        <fullName evidence="4">SHIPPO 1-like protein</fullName>
    </recommendedName>
</protein>
<keyword evidence="3" id="KW-1185">Reference proteome</keyword>
<dbReference type="KEGG" id="ssao:94297163"/>
<feature type="compositionally biased region" description="Polar residues" evidence="1">
    <location>
        <begin position="261"/>
        <end position="277"/>
    </location>
</feature>
<accession>A0A9P8RZZ6</accession>
<feature type="compositionally biased region" description="Polar residues" evidence="1">
    <location>
        <begin position="216"/>
        <end position="225"/>
    </location>
</feature>
<gene>
    <name evidence="2" type="ORF">SS50377_23140</name>
</gene>
<dbReference type="GeneID" id="94297163"/>
<feature type="region of interest" description="Disordered" evidence="1">
    <location>
        <begin position="253"/>
        <end position="289"/>
    </location>
</feature>
<name>A0A9P8RZZ6_9EUKA</name>
<feature type="region of interest" description="Disordered" evidence="1">
    <location>
        <begin position="205"/>
        <end position="225"/>
    </location>
</feature>
<dbReference type="InterPro" id="IPR051291">
    <property type="entry name" value="CIMAP"/>
</dbReference>
<dbReference type="RefSeq" id="XP_067766280.1">
    <property type="nucleotide sequence ID" value="XM_067907012.1"/>
</dbReference>
<feature type="region of interest" description="Disordered" evidence="1">
    <location>
        <begin position="133"/>
        <end position="162"/>
    </location>
</feature>
<dbReference type="EMBL" id="AUWU02000003">
    <property type="protein sequence ID" value="KAH0575507.1"/>
    <property type="molecule type" value="Genomic_DNA"/>
</dbReference>
<reference evidence="2 3" key="1">
    <citation type="journal article" date="2014" name="PLoS Genet.">
        <title>The Genome of Spironucleus salmonicida Highlights a Fish Pathogen Adapted to Fluctuating Environments.</title>
        <authorList>
            <person name="Xu F."/>
            <person name="Jerlstrom-Hultqvist J."/>
            <person name="Einarsson E."/>
            <person name="Astvaldsson A."/>
            <person name="Svard S.G."/>
            <person name="Andersson J.O."/>
        </authorList>
    </citation>
    <scope>NUCLEOTIDE SEQUENCE [LARGE SCALE GENOMIC DNA]</scope>
    <source>
        <strain evidence="2 3">ATCC 50377</strain>
    </source>
</reference>
<dbReference type="AlphaFoldDB" id="A0A9P8RZZ6"/>